<sequence length="128" mass="13507">MGEEPDRAHFTKMALAYHSWRSAPDPPGSARSGPSVIKLECPYALAPGLRGSFLSSVSLGSLSIPGFARISEQMHKASPVKFTGLTEACGKCGNPSCAGLRKGEELKGAAAEKGRRFGEAGELQRRCS</sequence>
<reference evidence="1" key="1">
    <citation type="journal article" date="2023" name="Science">
        <title>Genome structures resolve the early diversification of teleost fishes.</title>
        <authorList>
            <person name="Parey E."/>
            <person name="Louis A."/>
            <person name="Montfort J."/>
            <person name="Bouchez O."/>
            <person name="Roques C."/>
            <person name="Iampietro C."/>
            <person name="Lluch J."/>
            <person name="Castinel A."/>
            <person name="Donnadieu C."/>
            <person name="Desvignes T."/>
            <person name="Floi Bucao C."/>
            <person name="Jouanno E."/>
            <person name="Wen M."/>
            <person name="Mejri S."/>
            <person name="Dirks R."/>
            <person name="Jansen H."/>
            <person name="Henkel C."/>
            <person name="Chen W.J."/>
            <person name="Zahm M."/>
            <person name="Cabau C."/>
            <person name="Klopp C."/>
            <person name="Thompson A.W."/>
            <person name="Robinson-Rechavi M."/>
            <person name="Braasch I."/>
            <person name="Lecointre G."/>
            <person name="Bobe J."/>
            <person name="Postlethwait J.H."/>
            <person name="Berthelot C."/>
            <person name="Roest Crollius H."/>
            <person name="Guiguen Y."/>
        </authorList>
    </citation>
    <scope>NUCLEOTIDE SEQUENCE</scope>
    <source>
        <strain evidence="1">WJC10195</strain>
    </source>
</reference>
<evidence type="ECO:0000313" key="1">
    <source>
        <dbReference type="EMBL" id="KAJ8350746.1"/>
    </source>
</evidence>
<dbReference type="Proteomes" id="UP001152622">
    <property type="component" value="Chromosome 9"/>
</dbReference>
<name>A0A9Q1F4E9_SYNKA</name>
<accession>A0A9Q1F4E9</accession>
<evidence type="ECO:0000313" key="2">
    <source>
        <dbReference type="Proteomes" id="UP001152622"/>
    </source>
</evidence>
<dbReference type="EMBL" id="JAINUF010000009">
    <property type="protein sequence ID" value="KAJ8350746.1"/>
    <property type="molecule type" value="Genomic_DNA"/>
</dbReference>
<organism evidence="1 2">
    <name type="scientific">Synaphobranchus kaupii</name>
    <name type="common">Kaup's arrowtooth eel</name>
    <dbReference type="NCBI Taxonomy" id="118154"/>
    <lineage>
        <taxon>Eukaryota</taxon>
        <taxon>Metazoa</taxon>
        <taxon>Chordata</taxon>
        <taxon>Craniata</taxon>
        <taxon>Vertebrata</taxon>
        <taxon>Euteleostomi</taxon>
        <taxon>Actinopterygii</taxon>
        <taxon>Neopterygii</taxon>
        <taxon>Teleostei</taxon>
        <taxon>Anguilliformes</taxon>
        <taxon>Synaphobranchidae</taxon>
        <taxon>Synaphobranchus</taxon>
    </lineage>
</organism>
<gene>
    <name evidence="1" type="ORF">SKAU_G00258760</name>
</gene>
<comment type="caution">
    <text evidence="1">The sequence shown here is derived from an EMBL/GenBank/DDBJ whole genome shotgun (WGS) entry which is preliminary data.</text>
</comment>
<proteinExistence type="predicted"/>
<dbReference type="AlphaFoldDB" id="A0A9Q1F4E9"/>
<protein>
    <submittedName>
        <fullName evidence="1">Uncharacterized protein</fullName>
    </submittedName>
</protein>
<keyword evidence="2" id="KW-1185">Reference proteome</keyword>